<dbReference type="InterPro" id="IPR001680">
    <property type="entry name" value="WD40_rpt"/>
</dbReference>
<dbReference type="PROSITE" id="PS50082">
    <property type="entry name" value="WD_REPEATS_2"/>
    <property type="match status" value="3"/>
</dbReference>
<dbReference type="GeneID" id="100123218"/>
<dbReference type="Pfam" id="PF09453">
    <property type="entry name" value="HIRA_B"/>
    <property type="match status" value="1"/>
</dbReference>
<evidence type="ECO:0000256" key="9">
    <source>
        <dbReference type="PROSITE-ProRule" id="PRU00221"/>
    </source>
</evidence>
<evidence type="ECO:0000256" key="3">
    <source>
        <dbReference type="ARBA" id="ARBA00022574"/>
    </source>
</evidence>
<dbReference type="GO" id="GO:0000785">
    <property type="term" value="C:chromatin"/>
    <property type="evidence" value="ECO:0007669"/>
    <property type="project" value="TreeGrafter"/>
</dbReference>
<feature type="repeat" description="WD" evidence="9">
    <location>
        <begin position="66"/>
        <end position="98"/>
    </location>
</feature>
<dbReference type="GO" id="GO:0006338">
    <property type="term" value="P:chromatin remodeling"/>
    <property type="evidence" value="ECO:0007669"/>
    <property type="project" value="InterPro"/>
</dbReference>
<keyword evidence="5 10" id="KW-0156">Chromatin regulator</keyword>
<dbReference type="GO" id="GO:0031491">
    <property type="term" value="F:nucleosome binding"/>
    <property type="evidence" value="ECO:0007669"/>
    <property type="project" value="TreeGrafter"/>
</dbReference>
<dbReference type="Proteomes" id="UP000002358">
    <property type="component" value="Chromosome 4"/>
</dbReference>
<dbReference type="InParanoid" id="A0A7M7QC51"/>
<feature type="compositionally biased region" description="Low complexity" evidence="11">
    <location>
        <begin position="451"/>
        <end position="478"/>
    </location>
</feature>
<feature type="repeat" description="WD" evidence="9">
    <location>
        <begin position="123"/>
        <end position="155"/>
    </location>
</feature>
<keyword evidence="6 10" id="KW-0805">Transcription regulation</keyword>
<evidence type="ECO:0000313" key="15">
    <source>
        <dbReference type="Proteomes" id="UP000002358"/>
    </source>
</evidence>
<feature type="compositionally biased region" description="Pro residues" evidence="11">
    <location>
        <begin position="394"/>
        <end position="412"/>
    </location>
</feature>
<evidence type="ECO:0000256" key="11">
    <source>
        <dbReference type="SAM" id="MobiDB-lite"/>
    </source>
</evidence>
<keyword evidence="10" id="KW-0678">Repressor</keyword>
<keyword evidence="3 9" id="KW-0853">WD repeat</keyword>
<dbReference type="PRINTS" id="PR00320">
    <property type="entry name" value="GPROTEINBRPT"/>
</dbReference>
<sequence>MRLVKPNWVTHDGSPIFSVDIHPDGKRFATGGQGGDSGRVVIWNMEPVLCEKAESNSNIPKMLCQLDNHLACVNCVRWANNGLLASGGDDKLIMIWRLAKGVGGTTVFGVTSGVETWRCIATLRGHQGDILDLAWAPHNPWLASASVDNTVIIWDTNRKCLIAVLKGHTGLVKGVTWDPIGKYLASQSDDKTLRVWRTTDWGEELLITEPFEECGGTTHVLRLSWSPDGQYLVSAHAMNGGGSTAQIIERDGWKRDKDYVGHRKAVTCVRFNGNIFQKKYSGVGKPIQFCCVAIGSRDRSLSVWSTYLKRPIVVIHELFVSSVLDLSWSSCGLRLCACSKDGTVVFVEFADNELGGQALDAAQLIGLHERLYGKLAQGGCPIVEAPELLKLSKTPPPPPAPAKESEPAPPPTTNCVQTINSVSTSLTKGPSNKQIETRTSDGKRRITPMFVPVAPEASENEASAPVPTVTPSSSFSSSTQVKSSIVIEKRDEIVQPNVSSTATMNSIAAGVAPMLKRKDPNQKPASNSSGPTTDTNATTTNASPNKKSKTLTERSGNTVIFPPLKAATGPVCQQAGHYGVTITNNQNLYQLQVFQGTSVEPLWEQYLGYSATGLATSPIIVGVSLEDGSVHSFYTSKGSRAAPPLVPPSPIAKIHAAGSMLMIISSYGDVRVWDLNPNVCRLAVSTNAAHLVAPNTSLMCCMLHNGMPLLAFSNARAYCYHKEMGTWMLMGDSLDPVWRWSAINATTSSQTVENFPRGPLAMFQESLNRIAGRFMPPLRLNHGASCIMSYLEQQVLASKALSSSQEYVHWLMAYVTFLCTHEGLENRLRIVLDDLLGPAHSSANKSSSWDPMILGVKKHKLLEDALKILSTHLRWQRLFLEYKEQLEELKKL</sequence>
<accession>A0A7M7QC51</accession>
<evidence type="ECO:0000256" key="8">
    <source>
        <dbReference type="ARBA" id="ARBA00023242"/>
    </source>
</evidence>
<evidence type="ECO:0000313" key="14">
    <source>
        <dbReference type="EnsemblMetazoa" id="XP_031785207"/>
    </source>
</evidence>
<dbReference type="SMR" id="A0A7M7QC51"/>
<dbReference type="Pfam" id="PF24105">
    <property type="entry name" value="Beta-prop_CAF1B_HIR1"/>
    <property type="match status" value="1"/>
</dbReference>
<feature type="repeat" description="WD" evidence="9">
    <location>
        <begin position="165"/>
        <end position="196"/>
    </location>
</feature>
<evidence type="ECO:0000259" key="12">
    <source>
        <dbReference type="Pfam" id="PF07569"/>
    </source>
</evidence>
<comment type="similarity">
    <text evidence="2 10">Belongs to the WD repeat HIR1 family.</text>
</comment>
<dbReference type="InterPro" id="IPR020472">
    <property type="entry name" value="WD40_PAC1"/>
</dbReference>
<dbReference type="FunFam" id="2.130.10.10:FF:001044">
    <property type="entry name" value="Protein HIRA"/>
    <property type="match status" value="1"/>
</dbReference>
<organism evidence="14 15">
    <name type="scientific">Nasonia vitripennis</name>
    <name type="common">Parasitic wasp</name>
    <dbReference type="NCBI Taxonomy" id="7425"/>
    <lineage>
        <taxon>Eukaryota</taxon>
        <taxon>Metazoa</taxon>
        <taxon>Ecdysozoa</taxon>
        <taxon>Arthropoda</taxon>
        <taxon>Hexapoda</taxon>
        <taxon>Insecta</taxon>
        <taxon>Pterygota</taxon>
        <taxon>Neoptera</taxon>
        <taxon>Endopterygota</taxon>
        <taxon>Hymenoptera</taxon>
        <taxon>Apocrita</taxon>
        <taxon>Proctotrupomorpha</taxon>
        <taxon>Chalcidoidea</taxon>
        <taxon>Pteromalidae</taxon>
        <taxon>Pteromalinae</taxon>
        <taxon>Nasonia</taxon>
    </lineage>
</organism>
<dbReference type="InterPro" id="IPR031120">
    <property type="entry name" value="HIR1-like"/>
</dbReference>
<evidence type="ECO:0000256" key="6">
    <source>
        <dbReference type="ARBA" id="ARBA00023015"/>
    </source>
</evidence>
<dbReference type="GO" id="GO:0000417">
    <property type="term" value="C:HIR complex"/>
    <property type="evidence" value="ECO:0007669"/>
    <property type="project" value="TreeGrafter"/>
</dbReference>
<protein>
    <recommendedName>
        <fullName evidence="10">Protein HIRA</fullName>
    </recommendedName>
</protein>
<dbReference type="GO" id="GO:0006351">
    <property type="term" value="P:DNA-templated transcription"/>
    <property type="evidence" value="ECO:0007669"/>
    <property type="project" value="InterPro"/>
</dbReference>
<dbReference type="GO" id="GO:0005634">
    <property type="term" value="C:nucleus"/>
    <property type="evidence" value="ECO:0007669"/>
    <property type="project" value="UniProtKB-SubCell"/>
</dbReference>
<comment type="subcellular location">
    <subcellularLocation>
        <location evidence="1 10">Nucleus</location>
    </subcellularLocation>
</comment>
<dbReference type="KEGG" id="nvi:100123218"/>
<reference evidence="14" key="1">
    <citation type="submission" date="2021-01" db="UniProtKB">
        <authorList>
            <consortium name="EnsemblMetazoa"/>
        </authorList>
    </citation>
    <scope>IDENTIFICATION</scope>
</reference>
<feature type="domain" description="Protein HIRA-like C-terminal" evidence="12">
    <location>
        <begin position="638"/>
        <end position="835"/>
    </location>
</feature>
<evidence type="ECO:0000256" key="2">
    <source>
        <dbReference type="ARBA" id="ARBA00007306"/>
    </source>
</evidence>
<feature type="region of interest" description="Disordered" evidence="11">
    <location>
        <begin position="390"/>
        <end position="478"/>
    </location>
</feature>
<comment type="function">
    <text evidence="10">Required for replication-independent chromatin assembly and for the periodic repression of histone gene transcription during the cell cycle.</text>
</comment>
<feature type="compositionally biased region" description="Basic and acidic residues" evidence="11">
    <location>
        <begin position="435"/>
        <end position="444"/>
    </location>
</feature>
<dbReference type="OrthoDB" id="1741719at2759"/>
<dbReference type="PANTHER" id="PTHR13831:SF0">
    <property type="entry name" value="PROTEIN HIRA"/>
    <property type="match status" value="1"/>
</dbReference>
<dbReference type="InterPro" id="IPR011494">
    <property type="entry name" value="HIRA-like_C"/>
</dbReference>
<dbReference type="InterPro" id="IPR019015">
    <property type="entry name" value="HIRA_B_motif"/>
</dbReference>
<feature type="region of interest" description="Disordered" evidence="11">
    <location>
        <begin position="514"/>
        <end position="556"/>
    </location>
</feature>
<feature type="compositionally biased region" description="Low complexity" evidence="11">
    <location>
        <begin position="532"/>
        <end position="542"/>
    </location>
</feature>
<evidence type="ECO:0000256" key="10">
    <source>
        <dbReference type="RuleBase" id="RU364014"/>
    </source>
</evidence>
<feature type="compositionally biased region" description="Polar residues" evidence="11">
    <location>
        <begin position="414"/>
        <end position="434"/>
    </location>
</feature>
<dbReference type="InterPro" id="IPR055410">
    <property type="entry name" value="Beta-prop_CAF1B_HIR1"/>
</dbReference>
<dbReference type="PANTHER" id="PTHR13831">
    <property type="entry name" value="MEMBER OF THE HIR1 FAMILY OF WD-REPEAT PROTEINS"/>
    <property type="match status" value="1"/>
</dbReference>
<dbReference type="Pfam" id="PF07569">
    <property type="entry name" value="Hira"/>
    <property type="match status" value="1"/>
</dbReference>
<keyword evidence="7 10" id="KW-0804">Transcription</keyword>
<keyword evidence="15" id="KW-1185">Reference proteome</keyword>
<dbReference type="CDD" id="cd00200">
    <property type="entry name" value="WD40"/>
    <property type="match status" value="1"/>
</dbReference>
<dbReference type="GO" id="GO:0006355">
    <property type="term" value="P:regulation of DNA-templated transcription"/>
    <property type="evidence" value="ECO:0007669"/>
    <property type="project" value="InterPro"/>
</dbReference>
<evidence type="ECO:0000259" key="13">
    <source>
        <dbReference type="Pfam" id="PF24105"/>
    </source>
</evidence>
<dbReference type="AlphaFoldDB" id="A0A7M7QC51"/>
<feature type="domain" description="CAF1B/HIR1 beta-propeller" evidence="13">
    <location>
        <begin position="1"/>
        <end position="198"/>
    </location>
</feature>
<proteinExistence type="inferred from homology"/>
<name>A0A7M7QC51_NASVI</name>
<evidence type="ECO:0000256" key="7">
    <source>
        <dbReference type="ARBA" id="ARBA00023163"/>
    </source>
</evidence>
<keyword evidence="8 10" id="KW-0539">Nucleus</keyword>
<dbReference type="PROSITE" id="PS50294">
    <property type="entry name" value="WD_REPEATS_REGION"/>
    <property type="match status" value="2"/>
</dbReference>
<dbReference type="Pfam" id="PF00400">
    <property type="entry name" value="WD40"/>
    <property type="match status" value="2"/>
</dbReference>
<dbReference type="Gene3D" id="2.130.10.10">
    <property type="entry name" value="YVTN repeat-like/Quinoprotein amine dehydrogenase"/>
    <property type="match status" value="2"/>
</dbReference>
<dbReference type="FunCoup" id="A0A7M7QC51">
    <property type="interactions" value="1995"/>
</dbReference>
<keyword evidence="4 10" id="KW-0677">Repeat</keyword>
<dbReference type="InterPro" id="IPR015943">
    <property type="entry name" value="WD40/YVTN_repeat-like_dom_sf"/>
</dbReference>
<dbReference type="RefSeq" id="XP_031785207.1">
    <property type="nucleotide sequence ID" value="XM_031929347.2"/>
</dbReference>
<evidence type="ECO:0000256" key="4">
    <source>
        <dbReference type="ARBA" id="ARBA00022737"/>
    </source>
</evidence>
<dbReference type="InterPro" id="IPR036322">
    <property type="entry name" value="WD40_repeat_dom_sf"/>
</dbReference>
<evidence type="ECO:0000256" key="1">
    <source>
        <dbReference type="ARBA" id="ARBA00004123"/>
    </source>
</evidence>
<evidence type="ECO:0000256" key="5">
    <source>
        <dbReference type="ARBA" id="ARBA00022853"/>
    </source>
</evidence>
<dbReference type="CTD" id="7290"/>
<dbReference type="EnsemblMetazoa" id="XM_031929347">
    <property type="protein sequence ID" value="XP_031785207"/>
    <property type="gene ID" value="LOC100123218"/>
</dbReference>
<dbReference type="SUPFAM" id="SSF50978">
    <property type="entry name" value="WD40 repeat-like"/>
    <property type="match status" value="2"/>
</dbReference>
<dbReference type="SMART" id="SM00320">
    <property type="entry name" value="WD40"/>
    <property type="match status" value="7"/>
</dbReference>